<protein>
    <recommendedName>
        <fullName evidence="3">glutamine synthetase</fullName>
        <ecNumber evidence="3">6.3.1.2</ecNumber>
    </recommendedName>
</protein>
<evidence type="ECO:0000313" key="11">
    <source>
        <dbReference type="EMBL" id="CAH1647579.1"/>
    </source>
</evidence>
<evidence type="ECO:0000256" key="9">
    <source>
        <dbReference type="RuleBase" id="RU000384"/>
    </source>
</evidence>
<dbReference type="SUPFAM" id="SSF54368">
    <property type="entry name" value="Glutamine synthetase, N-terminal domain"/>
    <property type="match status" value="1"/>
</dbReference>
<comment type="similarity">
    <text evidence="2 8 9">Belongs to the glutamine synthetase family.</text>
</comment>
<proteinExistence type="inferred from homology"/>
<evidence type="ECO:0000256" key="1">
    <source>
        <dbReference type="ARBA" id="ARBA00004496"/>
    </source>
</evidence>
<dbReference type="GO" id="GO:0005737">
    <property type="term" value="C:cytoplasm"/>
    <property type="evidence" value="ECO:0007669"/>
    <property type="project" value="UniProtKB-SubCell"/>
</dbReference>
<dbReference type="SMART" id="SM01230">
    <property type="entry name" value="Gln-synt_C"/>
    <property type="match status" value="1"/>
</dbReference>
<dbReference type="InterPro" id="IPR050292">
    <property type="entry name" value="Glutamine_Synthetase"/>
</dbReference>
<keyword evidence="12" id="KW-1185">Reference proteome</keyword>
<evidence type="ECO:0000259" key="10">
    <source>
        <dbReference type="PROSITE" id="PS51987"/>
    </source>
</evidence>
<evidence type="ECO:0000256" key="2">
    <source>
        <dbReference type="ARBA" id="ARBA00009897"/>
    </source>
</evidence>
<evidence type="ECO:0000256" key="5">
    <source>
        <dbReference type="ARBA" id="ARBA00022598"/>
    </source>
</evidence>
<dbReference type="GO" id="GO:0004356">
    <property type="term" value="F:glutamine synthetase activity"/>
    <property type="evidence" value="ECO:0007669"/>
    <property type="project" value="UniProtKB-EC"/>
</dbReference>
<keyword evidence="5" id="KW-0436">Ligase</keyword>
<evidence type="ECO:0000256" key="6">
    <source>
        <dbReference type="ARBA" id="ARBA00022741"/>
    </source>
</evidence>
<comment type="subcellular location">
    <subcellularLocation>
        <location evidence="1">Cytoplasm</location>
    </subcellularLocation>
</comment>
<dbReference type="GO" id="GO:0005524">
    <property type="term" value="F:ATP binding"/>
    <property type="evidence" value="ECO:0007669"/>
    <property type="project" value="UniProtKB-KW"/>
</dbReference>
<dbReference type="Pfam" id="PF00120">
    <property type="entry name" value="Gln-synt_C"/>
    <property type="match status" value="1"/>
</dbReference>
<dbReference type="Proteomes" id="UP001153321">
    <property type="component" value="Chromosome Z"/>
</dbReference>
<evidence type="ECO:0000256" key="4">
    <source>
        <dbReference type="ARBA" id="ARBA00022490"/>
    </source>
</evidence>
<dbReference type="InterPro" id="IPR008146">
    <property type="entry name" value="Gln_synth_cat_dom"/>
</dbReference>
<dbReference type="PROSITE" id="PS51987">
    <property type="entry name" value="GS_CATALYTIC"/>
    <property type="match status" value="1"/>
</dbReference>
<keyword evidence="7" id="KW-0067">ATP-binding</keyword>
<keyword evidence="4" id="KW-0963">Cytoplasm</keyword>
<dbReference type="SUPFAM" id="SSF55931">
    <property type="entry name" value="Glutamine synthetase/guanido kinase"/>
    <property type="match status" value="1"/>
</dbReference>
<dbReference type="PANTHER" id="PTHR20852">
    <property type="entry name" value="GLUTAMINE SYNTHETASE"/>
    <property type="match status" value="1"/>
</dbReference>
<dbReference type="InterPro" id="IPR014746">
    <property type="entry name" value="Gln_synth/guanido_kin_cat_dom"/>
</dbReference>
<dbReference type="Gene3D" id="3.10.20.70">
    <property type="entry name" value="Glutamine synthetase, N-terminal domain"/>
    <property type="match status" value="2"/>
</dbReference>
<accession>A0A9P0NC74</accession>
<evidence type="ECO:0000313" key="12">
    <source>
        <dbReference type="Proteomes" id="UP001153321"/>
    </source>
</evidence>
<dbReference type="InterPro" id="IPR036651">
    <property type="entry name" value="Gln_synt_N_sf"/>
</dbReference>
<evidence type="ECO:0000256" key="3">
    <source>
        <dbReference type="ARBA" id="ARBA00012937"/>
    </source>
</evidence>
<dbReference type="EC" id="6.3.1.2" evidence="3"/>
<reference evidence="11" key="1">
    <citation type="submission" date="2022-02" db="EMBL/GenBank/DDBJ databases">
        <authorList>
            <person name="King R."/>
        </authorList>
    </citation>
    <scope>NUCLEOTIDE SEQUENCE</scope>
</reference>
<dbReference type="PANTHER" id="PTHR20852:SF57">
    <property type="entry name" value="GLUTAMINE SYNTHETASE 2 CYTOPLASMIC"/>
    <property type="match status" value="1"/>
</dbReference>
<dbReference type="AlphaFoldDB" id="A0A9P0NC74"/>
<evidence type="ECO:0000256" key="8">
    <source>
        <dbReference type="PROSITE-ProRule" id="PRU01331"/>
    </source>
</evidence>
<organism evidence="11 12">
    <name type="scientific">Spodoptera littoralis</name>
    <name type="common">Egyptian cotton leafworm</name>
    <dbReference type="NCBI Taxonomy" id="7109"/>
    <lineage>
        <taxon>Eukaryota</taxon>
        <taxon>Metazoa</taxon>
        <taxon>Ecdysozoa</taxon>
        <taxon>Arthropoda</taxon>
        <taxon>Hexapoda</taxon>
        <taxon>Insecta</taxon>
        <taxon>Pterygota</taxon>
        <taxon>Neoptera</taxon>
        <taxon>Endopterygota</taxon>
        <taxon>Lepidoptera</taxon>
        <taxon>Glossata</taxon>
        <taxon>Ditrysia</taxon>
        <taxon>Noctuoidea</taxon>
        <taxon>Noctuidae</taxon>
        <taxon>Amphipyrinae</taxon>
        <taxon>Spodoptera</taxon>
    </lineage>
</organism>
<gene>
    <name evidence="11" type="ORF">SPLIT_LOCUS12930</name>
</gene>
<sequence>MDITNVVIDHRRKDLVKKVRIAKQQDPLISPMEKYSTLPIPKDKCLATYVWVDGTGENLRSKDTTLKFLPIKPKDKFSHIMDKIEEKIRKETYDTMTYSQQNKYLPPYYCPRNLENIYKVECRLRATRNTDTFDENLKDLPILPFDGNACGLTKRTNADMLLIPRAIYKDPFKRGNSILVMCDTYNYKMEPTRTNHRHKCAATYNKCKEHEPWFGLEQEFYLLNPIDSRPVGWPKCGFPRNSRQYYCGIGGDKVFGRELIDAHYRCCLYAGIPLWGINPDLVPSQWEYQVGPSVGIDAGDDAWMSRYILNILGEKFGVIISFEPKPVAQWSTSKAQMNFSTQATRGVNGISVIQKGIKKLATFHERHIKVYDPRRGLDNKRRSTSTGLTKSTIDDFSAGIAERFYSIRIPRTVAENKCGYMDDRRPPSNCDPYQVIEALMGTVILNE</sequence>
<dbReference type="EMBL" id="LR824562">
    <property type="protein sequence ID" value="CAH1647579.1"/>
    <property type="molecule type" value="Genomic_DNA"/>
</dbReference>
<evidence type="ECO:0000256" key="7">
    <source>
        <dbReference type="ARBA" id="ARBA00022840"/>
    </source>
</evidence>
<keyword evidence="6" id="KW-0547">Nucleotide-binding</keyword>
<dbReference type="Gene3D" id="3.30.590.10">
    <property type="entry name" value="Glutamine synthetase/guanido kinase, catalytic domain"/>
    <property type="match status" value="1"/>
</dbReference>
<dbReference type="FunFam" id="3.30.590.10:FF:000011">
    <property type="entry name" value="Glutamine synthetase"/>
    <property type="match status" value="1"/>
</dbReference>
<feature type="domain" description="GS catalytic" evidence="10">
    <location>
        <begin position="196"/>
        <end position="447"/>
    </location>
</feature>
<name>A0A9P0NC74_SPOLI</name>
<dbReference type="GO" id="GO:0006542">
    <property type="term" value="P:glutamine biosynthetic process"/>
    <property type="evidence" value="ECO:0007669"/>
    <property type="project" value="InterPro"/>
</dbReference>